<dbReference type="InterPro" id="IPR036390">
    <property type="entry name" value="WH_DNA-bd_sf"/>
</dbReference>
<keyword evidence="7" id="KW-1185">Reference proteome</keyword>
<feature type="domain" description="HTH lysR-type" evidence="5">
    <location>
        <begin position="1"/>
        <end position="56"/>
    </location>
</feature>
<protein>
    <submittedName>
        <fullName evidence="6">LysR family glycine cleavage system transcriptional activator</fullName>
    </submittedName>
</protein>
<evidence type="ECO:0000256" key="4">
    <source>
        <dbReference type="ARBA" id="ARBA00023163"/>
    </source>
</evidence>
<accession>A0ABT3HBA7</accession>
<evidence type="ECO:0000259" key="5">
    <source>
        <dbReference type="PROSITE" id="PS50931"/>
    </source>
</evidence>
<dbReference type="SUPFAM" id="SSF53850">
    <property type="entry name" value="Periplasmic binding protein-like II"/>
    <property type="match status" value="1"/>
</dbReference>
<dbReference type="EMBL" id="JAOQNS010000005">
    <property type="protein sequence ID" value="MCW2307665.1"/>
    <property type="molecule type" value="Genomic_DNA"/>
</dbReference>
<evidence type="ECO:0000256" key="2">
    <source>
        <dbReference type="ARBA" id="ARBA00023015"/>
    </source>
</evidence>
<gene>
    <name evidence="6" type="ORF">M2319_002002</name>
</gene>
<dbReference type="InterPro" id="IPR000847">
    <property type="entry name" value="LysR_HTH_N"/>
</dbReference>
<dbReference type="Pfam" id="PF03466">
    <property type="entry name" value="LysR_substrate"/>
    <property type="match status" value="1"/>
</dbReference>
<dbReference type="Proteomes" id="UP001209755">
    <property type="component" value="Unassembled WGS sequence"/>
</dbReference>
<reference evidence="7" key="1">
    <citation type="submission" date="2023-07" db="EMBL/GenBank/DDBJ databases">
        <title>Genome sequencing of Purple Non-Sulfur Bacteria from various extreme environments.</title>
        <authorList>
            <person name="Mayer M."/>
        </authorList>
    </citation>
    <scope>NUCLEOTIDE SEQUENCE [LARGE SCALE GENOMIC DNA]</scope>
    <source>
        <strain evidence="7">DSM 17935</strain>
    </source>
</reference>
<organism evidence="6 7">
    <name type="scientific">Rhodobium gokarnense</name>
    <dbReference type="NCBI Taxonomy" id="364296"/>
    <lineage>
        <taxon>Bacteria</taxon>
        <taxon>Pseudomonadati</taxon>
        <taxon>Pseudomonadota</taxon>
        <taxon>Alphaproteobacteria</taxon>
        <taxon>Hyphomicrobiales</taxon>
        <taxon>Rhodobiaceae</taxon>
        <taxon>Rhodobium</taxon>
    </lineage>
</organism>
<keyword evidence="3" id="KW-0238">DNA-binding</keyword>
<dbReference type="PROSITE" id="PS50931">
    <property type="entry name" value="HTH_LYSR"/>
    <property type="match status" value="1"/>
</dbReference>
<comment type="similarity">
    <text evidence="1">Belongs to the LysR transcriptional regulatory family.</text>
</comment>
<dbReference type="CDD" id="cd08432">
    <property type="entry name" value="PBP2_GcdR_TrpI_HvrB_AmpR_like"/>
    <property type="match status" value="1"/>
</dbReference>
<proteinExistence type="inferred from homology"/>
<dbReference type="PRINTS" id="PR00039">
    <property type="entry name" value="HTHLYSR"/>
</dbReference>
<dbReference type="Pfam" id="PF00126">
    <property type="entry name" value="HTH_1"/>
    <property type="match status" value="1"/>
</dbReference>
<evidence type="ECO:0000313" key="7">
    <source>
        <dbReference type="Proteomes" id="UP001209755"/>
    </source>
</evidence>
<dbReference type="InterPro" id="IPR036388">
    <property type="entry name" value="WH-like_DNA-bd_sf"/>
</dbReference>
<evidence type="ECO:0000256" key="3">
    <source>
        <dbReference type="ARBA" id="ARBA00023125"/>
    </source>
</evidence>
<evidence type="ECO:0000313" key="6">
    <source>
        <dbReference type="EMBL" id="MCW2307665.1"/>
    </source>
</evidence>
<dbReference type="SUPFAM" id="SSF46785">
    <property type="entry name" value="Winged helix' DNA-binding domain"/>
    <property type="match status" value="1"/>
</dbReference>
<keyword evidence="4" id="KW-0804">Transcription</keyword>
<dbReference type="InterPro" id="IPR058163">
    <property type="entry name" value="LysR-type_TF_proteobact-type"/>
</dbReference>
<keyword evidence="2" id="KW-0805">Transcription regulation</keyword>
<dbReference type="Gene3D" id="1.10.10.10">
    <property type="entry name" value="Winged helix-like DNA-binding domain superfamily/Winged helix DNA-binding domain"/>
    <property type="match status" value="1"/>
</dbReference>
<evidence type="ECO:0000256" key="1">
    <source>
        <dbReference type="ARBA" id="ARBA00009437"/>
    </source>
</evidence>
<name>A0ABT3HBA7_9HYPH</name>
<dbReference type="InterPro" id="IPR005119">
    <property type="entry name" value="LysR_subst-bd"/>
</dbReference>
<dbReference type="PANTHER" id="PTHR30537">
    <property type="entry name" value="HTH-TYPE TRANSCRIPTIONAL REGULATOR"/>
    <property type="match status" value="1"/>
</dbReference>
<sequence length="298" mass="33440">MKALQAFEAAARHESVTMAAAELNVSHSAVSQQIKALEHYFNQKLFKKKGNGLELLPKARNYLQDIKQSLDLIAVASENLSSSSAIKRVRVNATPTFATQWLIPRIAEFQRVYPTIEVRMETSMTDDLPNEAENNDLIIRRYPMKQSGMVCVRLLEDETIAVASPKLLRDHRPSQASDLLNYDLLHIRSRISAWPTWFRKAGIESSHTLQGQVFDHIFLAIAAAKNGAGICLTPRAFVEQELAEDRLVNLCPDIAVVGSGFFGLYDKQNRSLRNIEGLINWLIQRVPNGTPDGMDVAW</sequence>
<dbReference type="RefSeq" id="WP_264601310.1">
    <property type="nucleotide sequence ID" value="NZ_JAOQNS010000005.1"/>
</dbReference>
<comment type="caution">
    <text evidence="6">The sequence shown here is derived from an EMBL/GenBank/DDBJ whole genome shotgun (WGS) entry which is preliminary data.</text>
</comment>
<dbReference type="Gene3D" id="3.40.190.10">
    <property type="entry name" value="Periplasmic binding protein-like II"/>
    <property type="match status" value="2"/>
</dbReference>
<dbReference type="PANTHER" id="PTHR30537:SF26">
    <property type="entry name" value="GLYCINE CLEAVAGE SYSTEM TRANSCRIPTIONAL ACTIVATOR"/>
    <property type="match status" value="1"/>
</dbReference>